<name>M2MLL0_BAUPA</name>
<accession>M2MLL0</accession>
<dbReference type="HOGENOM" id="CLU_3031982_0_0_1"/>
<evidence type="ECO:0000256" key="1">
    <source>
        <dbReference type="SAM" id="MobiDB-lite"/>
    </source>
</evidence>
<dbReference type="Proteomes" id="UP000011761">
    <property type="component" value="Unassembled WGS sequence"/>
</dbReference>
<proteinExistence type="predicted"/>
<evidence type="ECO:0000313" key="3">
    <source>
        <dbReference type="Proteomes" id="UP000011761"/>
    </source>
</evidence>
<protein>
    <submittedName>
        <fullName evidence="2">Uncharacterized protein</fullName>
    </submittedName>
</protein>
<reference evidence="2 3" key="1">
    <citation type="journal article" date="2012" name="PLoS Pathog.">
        <title>Diverse lifestyles and strategies of plant pathogenesis encoded in the genomes of eighteen Dothideomycetes fungi.</title>
        <authorList>
            <person name="Ohm R.A."/>
            <person name="Feau N."/>
            <person name="Henrissat B."/>
            <person name="Schoch C.L."/>
            <person name="Horwitz B.A."/>
            <person name="Barry K.W."/>
            <person name="Condon B.J."/>
            <person name="Copeland A.C."/>
            <person name="Dhillon B."/>
            <person name="Glaser F."/>
            <person name="Hesse C.N."/>
            <person name="Kosti I."/>
            <person name="LaButti K."/>
            <person name="Lindquist E.A."/>
            <person name="Lucas S."/>
            <person name="Salamov A.A."/>
            <person name="Bradshaw R.E."/>
            <person name="Ciuffetti L."/>
            <person name="Hamelin R.C."/>
            <person name="Kema G.H.J."/>
            <person name="Lawrence C."/>
            <person name="Scott J.A."/>
            <person name="Spatafora J.W."/>
            <person name="Turgeon B.G."/>
            <person name="de Wit P.J.G.M."/>
            <person name="Zhong S."/>
            <person name="Goodwin S.B."/>
            <person name="Grigoriev I.V."/>
        </authorList>
    </citation>
    <scope>NUCLEOTIDE SEQUENCE [LARGE SCALE GENOMIC DNA]</scope>
    <source>
        <strain evidence="2 3">UAMH 10762</strain>
    </source>
</reference>
<sequence length="55" mass="6179">MGEMLMELQAHALSLGEVVVCVTATNQPTPESLMRQREHPSPRNGRGSVFNRCRR</sequence>
<dbReference type="GeneID" id="19110710"/>
<dbReference type="AlphaFoldDB" id="M2MLL0"/>
<evidence type="ECO:0000313" key="2">
    <source>
        <dbReference type="EMBL" id="EMC92283.1"/>
    </source>
</evidence>
<dbReference type="RefSeq" id="XP_007680695.1">
    <property type="nucleotide sequence ID" value="XM_007682505.1"/>
</dbReference>
<feature type="region of interest" description="Disordered" evidence="1">
    <location>
        <begin position="27"/>
        <end position="55"/>
    </location>
</feature>
<dbReference type="EMBL" id="KB445562">
    <property type="protein sequence ID" value="EMC92283.1"/>
    <property type="molecule type" value="Genomic_DNA"/>
</dbReference>
<dbReference type="KEGG" id="bcom:BAUCODRAFT_284084"/>
<gene>
    <name evidence="2" type="ORF">BAUCODRAFT_284084</name>
</gene>
<organism evidence="2 3">
    <name type="scientific">Baudoinia panamericana (strain UAMH 10762)</name>
    <name type="common">Angels' share fungus</name>
    <name type="synonym">Baudoinia compniacensis (strain UAMH 10762)</name>
    <dbReference type="NCBI Taxonomy" id="717646"/>
    <lineage>
        <taxon>Eukaryota</taxon>
        <taxon>Fungi</taxon>
        <taxon>Dikarya</taxon>
        <taxon>Ascomycota</taxon>
        <taxon>Pezizomycotina</taxon>
        <taxon>Dothideomycetes</taxon>
        <taxon>Dothideomycetidae</taxon>
        <taxon>Mycosphaerellales</taxon>
        <taxon>Teratosphaeriaceae</taxon>
        <taxon>Baudoinia</taxon>
    </lineage>
</organism>
<keyword evidence="3" id="KW-1185">Reference proteome</keyword>